<evidence type="ECO:0000256" key="4">
    <source>
        <dbReference type="ARBA" id="ARBA00022519"/>
    </source>
</evidence>
<dbReference type="InterPro" id="IPR018076">
    <property type="entry name" value="T2SS_GspF_dom"/>
</dbReference>
<protein>
    <submittedName>
        <fullName evidence="10">Type II secretion system protein</fullName>
    </submittedName>
</protein>
<comment type="similarity">
    <text evidence="2">Belongs to the GSP F family.</text>
</comment>
<keyword evidence="6 8" id="KW-1133">Transmembrane helix</keyword>
<evidence type="ECO:0000256" key="8">
    <source>
        <dbReference type="SAM" id="Phobius"/>
    </source>
</evidence>
<proteinExistence type="inferred from homology"/>
<dbReference type="STRING" id="335543.Sfum_0118"/>
<evidence type="ECO:0000313" key="11">
    <source>
        <dbReference type="Proteomes" id="UP000001784"/>
    </source>
</evidence>
<comment type="subcellular location">
    <subcellularLocation>
        <location evidence="1">Cell inner membrane</location>
        <topology evidence="1">Multi-pass membrane protein</topology>
    </subcellularLocation>
</comment>
<dbReference type="GO" id="GO:0015628">
    <property type="term" value="P:protein secretion by the type II secretion system"/>
    <property type="evidence" value="ECO:0007669"/>
    <property type="project" value="TreeGrafter"/>
</dbReference>
<keyword evidence="4" id="KW-0997">Cell inner membrane</keyword>
<accession>A0LEG9</accession>
<dbReference type="OrthoDB" id="9805682at2"/>
<dbReference type="eggNOG" id="COG1459">
    <property type="taxonomic scope" value="Bacteria"/>
</dbReference>
<dbReference type="PANTHER" id="PTHR30012">
    <property type="entry name" value="GENERAL SECRETION PATHWAY PROTEIN"/>
    <property type="match status" value="1"/>
</dbReference>
<sequence length="405" mass="44400">MPIYLWSGTDRAGKKQKGEIEADNLALARQMISRKNITIKNMRLKPKDISEYIPALQGGVKEKELVIFVRQFSTMIDAGLPLVQCLEILQEQQENSTFKRIIKKVKKDVEEGATLSDAIRKHPKVFDNLFVNLVAAGEVGGILDVILNRLAAYIEKVAKLKRRVKGAMTYPAIVVTIALLVVAVILIYVIPVFAGLFREAGAKLPAMTLAVMNLSDFAQNYFHWIILGLVLAYLGFRQFRKNDKGRELTDRLALRIPVFGGLLRKVAVARFTRTLGTMLASGVPILDGLDIVAATSGNMVIEKAIRVARNAISEGRPIAEPLSETKVFPMMVTQMIAVGEATGALDTMLGKIADFYDDEVDTAVDALTSLLEPMLIVFLGVTIGGLLVAMYLPIFQIADVVGRGA</sequence>
<feature type="transmembrane region" description="Helical" evidence="8">
    <location>
        <begin position="172"/>
        <end position="197"/>
    </location>
</feature>
<evidence type="ECO:0000256" key="7">
    <source>
        <dbReference type="ARBA" id="ARBA00023136"/>
    </source>
</evidence>
<organism evidence="10 11">
    <name type="scientific">Syntrophobacter fumaroxidans (strain DSM 10017 / MPOB)</name>
    <dbReference type="NCBI Taxonomy" id="335543"/>
    <lineage>
        <taxon>Bacteria</taxon>
        <taxon>Pseudomonadati</taxon>
        <taxon>Thermodesulfobacteriota</taxon>
        <taxon>Syntrophobacteria</taxon>
        <taxon>Syntrophobacterales</taxon>
        <taxon>Syntrophobacteraceae</taxon>
        <taxon>Syntrophobacter</taxon>
    </lineage>
</organism>
<evidence type="ECO:0000256" key="6">
    <source>
        <dbReference type="ARBA" id="ARBA00022989"/>
    </source>
</evidence>
<dbReference type="AlphaFoldDB" id="A0LEG9"/>
<dbReference type="InterPro" id="IPR003004">
    <property type="entry name" value="GspF/PilC"/>
</dbReference>
<evidence type="ECO:0000313" key="10">
    <source>
        <dbReference type="EMBL" id="ABK15821.1"/>
    </source>
</evidence>
<dbReference type="GO" id="GO:0005886">
    <property type="term" value="C:plasma membrane"/>
    <property type="evidence" value="ECO:0007669"/>
    <property type="project" value="UniProtKB-SubCell"/>
</dbReference>
<gene>
    <name evidence="10" type="ordered locus">Sfum_0118</name>
</gene>
<evidence type="ECO:0000256" key="5">
    <source>
        <dbReference type="ARBA" id="ARBA00022692"/>
    </source>
</evidence>
<evidence type="ECO:0000256" key="2">
    <source>
        <dbReference type="ARBA" id="ARBA00005745"/>
    </source>
</evidence>
<name>A0LEG9_SYNFM</name>
<dbReference type="FunCoup" id="A0LEG9">
    <property type="interactions" value="271"/>
</dbReference>
<evidence type="ECO:0000256" key="1">
    <source>
        <dbReference type="ARBA" id="ARBA00004429"/>
    </source>
</evidence>
<dbReference type="HOGENOM" id="CLU_035032_0_1_7"/>
<feature type="domain" description="Type II secretion system protein GspF" evidence="9">
    <location>
        <begin position="68"/>
        <end position="191"/>
    </location>
</feature>
<dbReference type="Pfam" id="PF00482">
    <property type="entry name" value="T2SSF"/>
    <property type="match status" value="2"/>
</dbReference>
<keyword evidence="3" id="KW-1003">Cell membrane</keyword>
<dbReference type="InParanoid" id="A0LEG9"/>
<dbReference type="Proteomes" id="UP000001784">
    <property type="component" value="Chromosome"/>
</dbReference>
<feature type="transmembrane region" description="Helical" evidence="8">
    <location>
        <begin position="217"/>
        <end position="236"/>
    </location>
</feature>
<dbReference type="FunFam" id="1.20.81.30:FF:000001">
    <property type="entry name" value="Type II secretion system protein F"/>
    <property type="match status" value="2"/>
</dbReference>
<dbReference type="KEGG" id="sfu:Sfum_0118"/>
<keyword evidence="11" id="KW-1185">Reference proteome</keyword>
<keyword evidence="5 8" id="KW-0812">Transmembrane</keyword>
<evidence type="ECO:0000259" key="9">
    <source>
        <dbReference type="Pfam" id="PF00482"/>
    </source>
</evidence>
<evidence type="ECO:0000256" key="3">
    <source>
        <dbReference type="ARBA" id="ARBA00022475"/>
    </source>
</evidence>
<feature type="domain" description="Type II secretion system protein GspF" evidence="9">
    <location>
        <begin position="271"/>
        <end position="393"/>
    </location>
</feature>
<feature type="transmembrane region" description="Helical" evidence="8">
    <location>
        <begin position="375"/>
        <end position="398"/>
    </location>
</feature>
<dbReference type="PANTHER" id="PTHR30012:SF7">
    <property type="entry name" value="PROTEIN TRANSPORT PROTEIN HOFC HOMOLOG"/>
    <property type="match status" value="1"/>
</dbReference>
<dbReference type="Gene3D" id="1.20.81.30">
    <property type="entry name" value="Type II secretion system (T2SS), domain F"/>
    <property type="match status" value="2"/>
</dbReference>
<dbReference type="PRINTS" id="PR00812">
    <property type="entry name" value="BCTERIALGSPF"/>
</dbReference>
<dbReference type="RefSeq" id="WP_011696994.1">
    <property type="nucleotide sequence ID" value="NC_008554.1"/>
</dbReference>
<dbReference type="InterPro" id="IPR042094">
    <property type="entry name" value="T2SS_GspF_sf"/>
</dbReference>
<reference evidence="10 11" key="1">
    <citation type="submission" date="2006-10" db="EMBL/GenBank/DDBJ databases">
        <title>Complete sequence of Syntrophobacter fumaroxidans MPOB.</title>
        <authorList>
            <consortium name="US DOE Joint Genome Institute"/>
            <person name="Copeland A."/>
            <person name="Lucas S."/>
            <person name="Lapidus A."/>
            <person name="Barry K."/>
            <person name="Detter J.C."/>
            <person name="Glavina del Rio T."/>
            <person name="Hammon N."/>
            <person name="Israni S."/>
            <person name="Pitluck S."/>
            <person name="Goltsman E.G."/>
            <person name="Martinez M."/>
            <person name="Schmutz J."/>
            <person name="Larimer F."/>
            <person name="Land M."/>
            <person name="Hauser L."/>
            <person name="Kyrpides N."/>
            <person name="Kim E."/>
            <person name="Boone D.R."/>
            <person name="Brockman F."/>
            <person name="Culley D."/>
            <person name="Ferry J."/>
            <person name="Gunsalus R."/>
            <person name="McInerney M.J."/>
            <person name="Morrison M."/>
            <person name="Plugge C."/>
            <person name="Rohlin L."/>
            <person name="Scholten J."/>
            <person name="Sieber J."/>
            <person name="Stams A.J.M."/>
            <person name="Worm P."/>
            <person name="Henstra A.M."/>
            <person name="Richardson P."/>
        </authorList>
    </citation>
    <scope>NUCLEOTIDE SEQUENCE [LARGE SCALE GENOMIC DNA]</scope>
    <source>
        <strain evidence="11">DSM 10017 / MPOB</strain>
    </source>
</reference>
<dbReference type="EMBL" id="CP000478">
    <property type="protein sequence ID" value="ABK15821.1"/>
    <property type="molecule type" value="Genomic_DNA"/>
</dbReference>
<keyword evidence="7 8" id="KW-0472">Membrane</keyword>
<feature type="transmembrane region" description="Helical" evidence="8">
    <location>
        <begin position="129"/>
        <end position="151"/>
    </location>
</feature>